<evidence type="ECO:0000313" key="2">
    <source>
        <dbReference type="EMBL" id="RNI29218.1"/>
    </source>
</evidence>
<dbReference type="PANTHER" id="PTHR34599">
    <property type="entry name" value="PEROXIDASE-RELATED"/>
    <property type="match status" value="1"/>
</dbReference>
<gene>
    <name evidence="2" type="ORF">EFB08_07295</name>
</gene>
<dbReference type="InterPro" id="IPR000326">
    <property type="entry name" value="PAP2/HPO"/>
</dbReference>
<dbReference type="Proteomes" id="UP000272117">
    <property type="component" value="Unassembled WGS sequence"/>
</dbReference>
<dbReference type="Pfam" id="PF01569">
    <property type="entry name" value="PAP2"/>
    <property type="match status" value="1"/>
</dbReference>
<dbReference type="EMBL" id="RJJD01000003">
    <property type="protein sequence ID" value="RNI29218.1"/>
    <property type="molecule type" value="Genomic_DNA"/>
</dbReference>
<dbReference type="InterPro" id="IPR036938">
    <property type="entry name" value="PAP2/HPO_sf"/>
</dbReference>
<dbReference type="PANTHER" id="PTHR34599:SF1">
    <property type="entry name" value="PHOSPHATIDIC ACID PHOSPHATASE TYPE 2_HALOPEROXIDASE DOMAIN-CONTAINING PROTEIN"/>
    <property type="match status" value="1"/>
</dbReference>
<dbReference type="OrthoDB" id="7793240at2"/>
<evidence type="ECO:0000259" key="1">
    <source>
        <dbReference type="Pfam" id="PF01569"/>
    </source>
</evidence>
<dbReference type="AlphaFoldDB" id="A0A3M9MWS2"/>
<reference evidence="2 3" key="1">
    <citation type="submission" date="2018-11" db="EMBL/GenBank/DDBJ databases">
        <title>Rufibacter latericius sp. nov., isolated from water in Baiyang Lake.</title>
        <authorList>
            <person name="Yang Y."/>
        </authorList>
    </citation>
    <scope>NUCLEOTIDE SEQUENCE [LARGE SCALE GENOMIC DNA]</scope>
    <source>
        <strain evidence="2 3">R-22-1c-1</strain>
    </source>
</reference>
<organism evidence="2 3">
    <name type="scientific">Rufibacter latericius</name>
    <dbReference type="NCBI Taxonomy" id="2487040"/>
    <lineage>
        <taxon>Bacteria</taxon>
        <taxon>Pseudomonadati</taxon>
        <taxon>Bacteroidota</taxon>
        <taxon>Cytophagia</taxon>
        <taxon>Cytophagales</taxon>
        <taxon>Hymenobacteraceae</taxon>
        <taxon>Rufibacter</taxon>
    </lineage>
</organism>
<dbReference type="CDD" id="cd03398">
    <property type="entry name" value="PAP2_haloperoxidase"/>
    <property type="match status" value="1"/>
</dbReference>
<protein>
    <submittedName>
        <fullName evidence="2">Phosphatase PAP2 family protein</fullName>
    </submittedName>
</protein>
<accession>A0A3M9MWS2</accession>
<dbReference type="InterPro" id="IPR052559">
    <property type="entry name" value="V-haloperoxidase"/>
</dbReference>
<keyword evidence="3" id="KW-1185">Reference proteome</keyword>
<proteinExistence type="predicted"/>
<dbReference type="Gene3D" id="1.10.606.20">
    <property type="match status" value="1"/>
</dbReference>
<dbReference type="RefSeq" id="WP_123126278.1">
    <property type="nucleotide sequence ID" value="NZ_RJJD01000003.1"/>
</dbReference>
<comment type="caution">
    <text evidence="2">The sequence shown here is derived from an EMBL/GenBank/DDBJ whole genome shotgun (WGS) entry which is preliminary data.</text>
</comment>
<dbReference type="SUPFAM" id="SSF48317">
    <property type="entry name" value="Acid phosphatase/Vanadium-dependent haloperoxidase"/>
    <property type="match status" value="1"/>
</dbReference>
<sequence length="450" mass="50645">MRKFLLVFLVWVGLWGCTSSSQKKKQNLEFSTVQISQVIHKMTDIMVNDVTNPPLASRFFSYATLAGYEVVSQNDSSYQSMHGILKKYPKVAKPENLKGYSTQLSAVLAMMETAKKMQPSGALMDSLEVRFLDSCRHEGLAEEVITSSLTYAKAVSKEILAYAKADKYNRISNFPRYTPLEGEGNWYPTPPAYFAPVEPYFSTVRSFTLDTCTQFKPAPPVAFSKEKSSAFYKMMLENYEASRNLPKEHLETAFFWDCNPFALQDNGHLQAGLKKISPGAHWLGITGIACKQAKTDFSKAMKVHALVSVALMDGFISCWDEKFRSNRIRPETAIRKYIDPDYRPLLQTPPFPEYLSGHSTISAASAVILSHYFGDKFEYIDTVEERFGLPARKFNSFQEAAIEAGLSRFYGGIHFMDAIDNGRKQGLEVGEWILKKVEGSPQVMASVPKN</sequence>
<name>A0A3M9MWS2_9BACT</name>
<feature type="domain" description="Phosphatidic acid phosphatase type 2/haloperoxidase" evidence="1">
    <location>
        <begin position="306"/>
        <end position="419"/>
    </location>
</feature>
<evidence type="ECO:0000313" key="3">
    <source>
        <dbReference type="Proteomes" id="UP000272117"/>
    </source>
</evidence>